<sequence>MDWRIAGDPAELKFEYRKGEVGSIGACVTSDRDALNLSEEVTAKTHIGFTNYRAQDTADFRRRIDCTITNDRSWLT</sequence>
<reference evidence="3" key="1">
    <citation type="submission" date="2016-06" db="UniProtKB">
        <authorList>
            <consortium name="WormBaseParasite"/>
        </authorList>
    </citation>
    <scope>IDENTIFICATION</scope>
</reference>
<dbReference type="AlphaFoldDB" id="A0A183DR28"/>
<dbReference type="Proteomes" id="UP000271098">
    <property type="component" value="Unassembled WGS sequence"/>
</dbReference>
<dbReference type="WBParaSite" id="GPUH_0001118201-mRNA-1">
    <property type="protein sequence ID" value="GPUH_0001118201-mRNA-1"/>
    <property type="gene ID" value="GPUH_0001118201"/>
</dbReference>
<gene>
    <name evidence="1" type="ORF">GPUH_LOCUS11169</name>
</gene>
<organism evidence="3">
    <name type="scientific">Gongylonema pulchrum</name>
    <dbReference type="NCBI Taxonomy" id="637853"/>
    <lineage>
        <taxon>Eukaryota</taxon>
        <taxon>Metazoa</taxon>
        <taxon>Ecdysozoa</taxon>
        <taxon>Nematoda</taxon>
        <taxon>Chromadorea</taxon>
        <taxon>Rhabditida</taxon>
        <taxon>Spirurina</taxon>
        <taxon>Spiruromorpha</taxon>
        <taxon>Spiruroidea</taxon>
        <taxon>Gongylonematidae</taxon>
        <taxon>Gongylonema</taxon>
    </lineage>
</organism>
<keyword evidence="2" id="KW-1185">Reference proteome</keyword>
<dbReference type="EMBL" id="UYRT01078391">
    <property type="protein sequence ID" value="VDN18426.1"/>
    <property type="molecule type" value="Genomic_DNA"/>
</dbReference>
<accession>A0A183DR28</accession>
<evidence type="ECO:0000313" key="3">
    <source>
        <dbReference type="WBParaSite" id="GPUH_0001118201-mRNA-1"/>
    </source>
</evidence>
<name>A0A183DR28_9BILA</name>
<proteinExistence type="predicted"/>
<reference evidence="1 2" key="2">
    <citation type="submission" date="2018-11" db="EMBL/GenBank/DDBJ databases">
        <authorList>
            <consortium name="Pathogen Informatics"/>
        </authorList>
    </citation>
    <scope>NUCLEOTIDE SEQUENCE [LARGE SCALE GENOMIC DNA]</scope>
</reference>
<protein>
    <submittedName>
        <fullName evidence="3">DUF4440 domain-containing protein</fullName>
    </submittedName>
</protein>
<evidence type="ECO:0000313" key="2">
    <source>
        <dbReference type="Proteomes" id="UP000271098"/>
    </source>
</evidence>
<evidence type="ECO:0000313" key="1">
    <source>
        <dbReference type="EMBL" id="VDN18426.1"/>
    </source>
</evidence>